<keyword evidence="2" id="KW-1185">Reference proteome</keyword>
<organism evidence="1 2">
    <name type="scientific">Pistacia atlantica</name>
    <dbReference type="NCBI Taxonomy" id="434234"/>
    <lineage>
        <taxon>Eukaryota</taxon>
        <taxon>Viridiplantae</taxon>
        <taxon>Streptophyta</taxon>
        <taxon>Embryophyta</taxon>
        <taxon>Tracheophyta</taxon>
        <taxon>Spermatophyta</taxon>
        <taxon>Magnoliopsida</taxon>
        <taxon>eudicotyledons</taxon>
        <taxon>Gunneridae</taxon>
        <taxon>Pentapetalae</taxon>
        <taxon>rosids</taxon>
        <taxon>malvids</taxon>
        <taxon>Sapindales</taxon>
        <taxon>Anacardiaceae</taxon>
        <taxon>Pistacia</taxon>
    </lineage>
</organism>
<sequence length="116" mass="13293">MCFPGSEIPDWFNIQSCGSSIELPQGDGYNGVSKKLFSVNEPKNIESDHIFLGYNCNTFDFREFSYNTEAIINFSCNKSCLCKITKYTKDNINSQAKIYLKKCGIRYCTLRSLRNL</sequence>
<accession>A0ACC1AG68</accession>
<evidence type="ECO:0000313" key="1">
    <source>
        <dbReference type="EMBL" id="KAJ0086268.1"/>
    </source>
</evidence>
<name>A0ACC1AG68_9ROSI</name>
<dbReference type="EMBL" id="CM047906">
    <property type="protein sequence ID" value="KAJ0086268.1"/>
    <property type="molecule type" value="Genomic_DNA"/>
</dbReference>
<protein>
    <submittedName>
        <fullName evidence="1">Uncharacterized protein</fullName>
    </submittedName>
</protein>
<comment type="caution">
    <text evidence="1">The sequence shown here is derived from an EMBL/GenBank/DDBJ whole genome shotgun (WGS) entry which is preliminary data.</text>
</comment>
<proteinExistence type="predicted"/>
<dbReference type="Proteomes" id="UP001164250">
    <property type="component" value="Chromosome 10"/>
</dbReference>
<gene>
    <name evidence="1" type="ORF">Patl1_07754</name>
</gene>
<evidence type="ECO:0000313" key="2">
    <source>
        <dbReference type="Proteomes" id="UP001164250"/>
    </source>
</evidence>
<reference evidence="2" key="1">
    <citation type="journal article" date="2023" name="G3 (Bethesda)">
        <title>Genome assembly and association tests identify interacting loci associated with vigor, precocity, and sex in interspecific pistachio rootstocks.</title>
        <authorList>
            <person name="Palmer W."/>
            <person name="Jacygrad E."/>
            <person name="Sagayaradj S."/>
            <person name="Cavanaugh K."/>
            <person name="Han R."/>
            <person name="Bertier L."/>
            <person name="Beede B."/>
            <person name="Kafkas S."/>
            <person name="Golino D."/>
            <person name="Preece J."/>
            <person name="Michelmore R."/>
        </authorList>
    </citation>
    <scope>NUCLEOTIDE SEQUENCE [LARGE SCALE GENOMIC DNA]</scope>
</reference>